<reference evidence="9 10" key="1">
    <citation type="journal article" date="2023" name="Hortic Res">
        <title>Pangenome of water caltrop reveals structural variations and asymmetric subgenome divergence after allopolyploidization.</title>
        <authorList>
            <person name="Zhang X."/>
            <person name="Chen Y."/>
            <person name="Wang L."/>
            <person name="Yuan Y."/>
            <person name="Fang M."/>
            <person name="Shi L."/>
            <person name="Lu R."/>
            <person name="Comes H.P."/>
            <person name="Ma Y."/>
            <person name="Chen Y."/>
            <person name="Huang G."/>
            <person name="Zhou Y."/>
            <person name="Zheng Z."/>
            <person name="Qiu Y."/>
        </authorList>
    </citation>
    <scope>NUCLEOTIDE SEQUENCE [LARGE SCALE GENOMIC DNA]</scope>
    <source>
        <tissue evidence="9">Roots</tissue>
    </source>
</reference>
<keyword evidence="10" id="KW-1185">Reference proteome</keyword>
<dbReference type="EMBL" id="JAXIOK010000022">
    <property type="protein sequence ID" value="KAK4743779.1"/>
    <property type="molecule type" value="Genomic_DNA"/>
</dbReference>
<keyword evidence="7" id="KW-1133">Transmembrane helix</keyword>
<feature type="binding site" evidence="5">
    <location>
        <position position="157"/>
    </location>
    <ligand>
        <name>ATP</name>
        <dbReference type="ChEBI" id="CHEBI:30616"/>
    </ligand>
</feature>
<protein>
    <recommendedName>
        <fullName evidence="8">Protein kinase domain-containing protein</fullName>
    </recommendedName>
</protein>
<keyword evidence="6" id="KW-0723">Serine/threonine-protein kinase</keyword>
<dbReference type="Pfam" id="PF00069">
    <property type="entry name" value="Pkinase"/>
    <property type="match status" value="1"/>
</dbReference>
<dbReference type="Gene3D" id="1.10.510.10">
    <property type="entry name" value="Transferase(Phosphotransferase) domain 1"/>
    <property type="match status" value="1"/>
</dbReference>
<dbReference type="Proteomes" id="UP001345219">
    <property type="component" value="Chromosome 9"/>
</dbReference>
<proteinExistence type="inferred from homology"/>
<evidence type="ECO:0000313" key="9">
    <source>
        <dbReference type="EMBL" id="KAK4743779.1"/>
    </source>
</evidence>
<comment type="caution">
    <text evidence="9">The sequence shown here is derived from an EMBL/GenBank/DDBJ whole genome shotgun (WGS) entry which is preliminary data.</text>
</comment>
<dbReference type="SUPFAM" id="SSF56112">
    <property type="entry name" value="Protein kinase-like (PK-like)"/>
    <property type="match status" value="1"/>
</dbReference>
<feature type="transmembrane region" description="Helical" evidence="7">
    <location>
        <begin position="56"/>
        <end position="80"/>
    </location>
</feature>
<dbReference type="SMART" id="SM00220">
    <property type="entry name" value="S_TKc"/>
    <property type="match status" value="1"/>
</dbReference>
<evidence type="ECO:0000256" key="6">
    <source>
        <dbReference type="RuleBase" id="RU000304"/>
    </source>
</evidence>
<keyword evidence="7" id="KW-0812">Transmembrane</keyword>
<dbReference type="AlphaFoldDB" id="A0AAN7GKZ7"/>
<keyword evidence="2 5" id="KW-0547">Nucleotide-binding</keyword>
<evidence type="ECO:0000256" key="3">
    <source>
        <dbReference type="ARBA" id="ARBA00022777"/>
    </source>
</evidence>
<keyword evidence="4 5" id="KW-0067">ATP-binding</keyword>
<evidence type="ECO:0000256" key="2">
    <source>
        <dbReference type="ARBA" id="ARBA00022741"/>
    </source>
</evidence>
<dbReference type="PANTHER" id="PTHR27001">
    <property type="entry name" value="OS01G0253100 PROTEIN"/>
    <property type="match status" value="1"/>
</dbReference>
<dbReference type="InterPro" id="IPR008271">
    <property type="entry name" value="Ser/Thr_kinase_AS"/>
</dbReference>
<evidence type="ECO:0000313" key="10">
    <source>
        <dbReference type="Proteomes" id="UP001345219"/>
    </source>
</evidence>
<dbReference type="InterPro" id="IPR000719">
    <property type="entry name" value="Prot_kinase_dom"/>
</dbReference>
<dbReference type="GO" id="GO:0004674">
    <property type="term" value="F:protein serine/threonine kinase activity"/>
    <property type="evidence" value="ECO:0007669"/>
    <property type="project" value="UniProtKB-KW"/>
</dbReference>
<evidence type="ECO:0000256" key="4">
    <source>
        <dbReference type="ARBA" id="ARBA00022840"/>
    </source>
</evidence>
<dbReference type="GO" id="GO:0005524">
    <property type="term" value="F:ATP binding"/>
    <property type="evidence" value="ECO:0007669"/>
    <property type="project" value="UniProtKB-UniRule"/>
</dbReference>
<dbReference type="PROSITE" id="PS50011">
    <property type="entry name" value="PROTEIN_KINASE_DOM"/>
    <property type="match status" value="1"/>
</dbReference>
<evidence type="ECO:0000259" key="8">
    <source>
        <dbReference type="PROSITE" id="PS50011"/>
    </source>
</evidence>
<dbReference type="PROSITE" id="PS00107">
    <property type="entry name" value="PROTEIN_KINASE_ATP"/>
    <property type="match status" value="1"/>
</dbReference>
<evidence type="ECO:0000256" key="7">
    <source>
        <dbReference type="SAM" id="Phobius"/>
    </source>
</evidence>
<feature type="domain" description="Protein kinase" evidence="8">
    <location>
        <begin position="124"/>
        <end position="403"/>
    </location>
</feature>
<dbReference type="InterPro" id="IPR011009">
    <property type="entry name" value="Kinase-like_dom_sf"/>
</dbReference>
<dbReference type="PANTHER" id="PTHR27001:SF585">
    <property type="entry name" value="OS02G0648100 PROTEIN"/>
    <property type="match status" value="1"/>
</dbReference>
<organism evidence="9 10">
    <name type="scientific">Trapa incisa</name>
    <dbReference type="NCBI Taxonomy" id="236973"/>
    <lineage>
        <taxon>Eukaryota</taxon>
        <taxon>Viridiplantae</taxon>
        <taxon>Streptophyta</taxon>
        <taxon>Embryophyta</taxon>
        <taxon>Tracheophyta</taxon>
        <taxon>Spermatophyta</taxon>
        <taxon>Magnoliopsida</taxon>
        <taxon>eudicotyledons</taxon>
        <taxon>Gunneridae</taxon>
        <taxon>Pentapetalae</taxon>
        <taxon>rosids</taxon>
        <taxon>malvids</taxon>
        <taxon>Myrtales</taxon>
        <taxon>Lythraceae</taxon>
        <taxon>Trapa</taxon>
    </lineage>
</organism>
<dbReference type="Gene3D" id="3.30.200.20">
    <property type="entry name" value="Phosphorylase Kinase, domain 1"/>
    <property type="match status" value="1"/>
</dbReference>
<accession>A0AAN7GKZ7</accession>
<keyword evidence="3" id="KW-0418">Kinase</keyword>
<comment type="similarity">
    <text evidence="6">Belongs to the protein kinase superfamily.</text>
</comment>
<sequence>MEESGEVLGLEQWVFSLWPIFLILSLNTCSHQAAADTFAVQPPEPASKSSRLDPRIAVSSIGVSGLVFAVFLAVGILQILRRRLRRGRSNHVTVAKDEEAAGSAPVEPAVVREFNWEDIRKMTANFGEMIGSGGFSTVYMGRLAGETDASSGVCAVKVHSGSERLNIAFRQELDILLRIRHQNIVKLIGFCDEEGEGGALVFEYVAGGNLQEKLHGPSVLSWRKRTAIAFQLAKAIEYLHENCSPQIVHGDIKPSNVLLDESLNCKLCDLGSAKMGFSSLVVPSPRTKQIMMGSPGYTDPHYLRTGIASKKNDIYSFGVLVLELITGMEAFCSKRGHILTSMVDGDHCEFIPDTVDRRLNGDFDLKEAKAMASLARACIQQSPTLRPSAPQILETMRRHHQLLH</sequence>
<keyword evidence="7" id="KW-0472">Membrane</keyword>
<gene>
    <name evidence="9" type="ORF">SAY87_010091</name>
</gene>
<dbReference type="InterPro" id="IPR017441">
    <property type="entry name" value="Protein_kinase_ATP_BS"/>
</dbReference>
<keyword evidence="1" id="KW-0808">Transferase</keyword>
<dbReference type="GO" id="GO:0005886">
    <property type="term" value="C:plasma membrane"/>
    <property type="evidence" value="ECO:0007669"/>
    <property type="project" value="TreeGrafter"/>
</dbReference>
<evidence type="ECO:0000256" key="1">
    <source>
        <dbReference type="ARBA" id="ARBA00022679"/>
    </source>
</evidence>
<evidence type="ECO:0000256" key="5">
    <source>
        <dbReference type="PROSITE-ProRule" id="PRU10141"/>
    </source>
</evidence>
<dbReference type="PROSITE" id="PS00108">
    <property type="entry name" value="PROTEIN_KINASE_ST"/>
    <property type="match status" value="1"/>
</dbReference>
<name>A0AAN7GKZ7_9MYRT</name>